<reference evidence="3" key="1">
    <citation type="submission" date="2022-07" db="EMBL/GenBank/DDBJ databases">
        <title>Phylogenomic reconstructions and comparative analyses of Kickxellomycotina fungi.</title>
        <authorList>
            <person name="Reynolds N.K."/>
            <person name="Stajich J.E."/>
            <person name="Barry K."/>
            <person name="Grigoriev I.V."/>
            <person name="Crous P."/>
            <person name="Smith M.E."/>
        </authorList>
    </citation>
    <scope>NUCLEOTIDE SEQUENCE</scope>
    <source>
        <strain evidence="3">NRRL 1566</strain>
    </source>
</reference>
<proteinExistence type="predicted"/>
<feature type="domain" description="SWI/SNF and RSC complexes subunit Ssr4 C-terminal" evidence="2">
    <location>
        <begin position="144"/>
        <end position="178"/>
    </location>
</feature>
<sequence>MSGPQQTPIRYAPNQQYIARPGQMLGTPPSAQHQQRPMMQYRPNMAMQTPNQAMMNRGMGSVTPQQQQQLQQQQQYMQQQQMMRPNMMQGQMRPNMQQPFAYTGNTSMAVAGVGVNGQQAHPALIQQQQQQQRKRKGKTGDGADEGVTVGDELDSIQPYNISMARYQNNHNLMSEIFVALPTSTIDVPKHYYEDMSSESLENTISGLTEQVAESKKEHGEKLDRMQKGREEFAELMHMLRENNADEVKKVAKERFDMEFVDNPYSTVERVPIDKVEAVESPIYKQL</sequence>
<gene>
    <name evidence="3" type="ORF">IWW36_001027</name>
</gene>
<accession>A0A9W8IIJ6</accession>
<name>A0A9W8IIJ6_9FUNG</name>
<comment type="caution">
    <text evidence="3">The sequence shown here is derived from an EMBL/GenBank/DDBJ whole genome shotgun (WGS) entry which is preliminary data.</text>
</comment>
<protein>
    <recommendedName>
        <fullName evidence="2">SWI/SNF and RSC complexes subunit Ssr4 C-terminal domain-containing protein</fullName>
    </recommendedName>
</protein>
<dbReference type="OrthoDB" id="5321006at2759"/>
<evidence type="ECO:0000313" key="4">
    <source>
        <dbReference type="Proteomes" id="UP001139887"/>
    </source>
</evidence>
<evidence type="ECO:0000313" key="3">
    <source>
        <dbReference type="EMBL" id="KAJ2851543.1"/>
    </source>
</evidence>
<evidence type="ECO:0000259" key="2">
    <source>
        <dbReference type="Pfam" id="PF20497"/>
    </source>
</evidence>
<organism evidence="3 4">
    <name type="scientific">Coemansia brasiliensis</name>
    <dbReference type="NCBI Taxonomy" id="2650707"/>
    <lineage>
        <taxon>Eukaryota</taxon>
        <taxon>Fungi</taxon>
        <taxon>Fungi incertae sedis</taxon>
        <taxon>Zoopagomycota</taxon>
        <taxon>Kickxellomycotina</taxon>
        <taxon>Kickxellomycetes</taxon>
        <taxon>Kickxellales</taxon>
        <taxon>Kickxellaceae</taxon>
        <taxon>Coemansia</taxon>
    </lineage>
</organism>
<keyword evidence="4" id="KW-1185">Reference proteome</keyword>
<evidence type="ECO:0000256" key="1">
    <source>
        <dbReference type="SAM" id="MobiDB-lite"/>
    </source>
</evidence>
<dbReference type="EMBL" id="JANBUW010000011">
    <property type="protein sequence ID" value="KAJ2851543.1"/>
    <property type="molecule type" value="Genomic_DNA"/>
</dbReference>
<dbReference type="AlphaFoldDB" id="A0A9W8IIJ6"/>
<dbReference type="Proteomes" id="UP001139887">
    <property type="component" value="Unassembled WGS sequence"/>
</dbReference>
<feature type="region of interest" description="Disordered" evidence="1">
    <location>
        <begin position="123"/>
        <end position="149"/>
    </location>
</feature>
<dbReference type="Pfam" id="PF20497">
    <property type="entry name" value="SWI-SNF_Ssr4_C"/>
    <property type="match status" value="1"/>
</dbReference>
<dbReference type="InterPro" id="IPR046464">
    <property type="entry name" value="SWI-SNF_Ssr4_C"/>
</dbReference>